<dbReference type="KEGG" id="rbu:PG1C_08395"/>
<evidence type="ECO:0000313" key="7">
    <source>
        <dbReference type="EMBL" id="AJP48469.1"/>
    </source>
</evidence>
<comment type="subcellular location">
    <subcellularLocation>
        <location evidence="1">Membrane</location>
    </subcellularLocation>
</comment>
<reference evidence="7 8" key="1">
    <citation type="journal article" date="2015" name="Genome Announc.">
        <title>Complete Genome Sequence of a Novel Bacterium within the Family Rhodocyclaceae That Degrades Polycyclic Aromatic Hydrocarbons.</title>
        <authorList>
            <person name="Singleton D.R."/>
            <person name="Dickey A.N."/>
            <person name="Scholl E.H."/>
            <person name="Wright F.A."/>
            <person name="Aitken M.D."/>
        </authorList>
    </citation>
    <scope>NUCLEOTIDE SEQUENCE [LARGE SCALE GENOMIC DNA]</scope>
    <source>
        <strain evidence="8">PG1-Ca6</strain>
    </source>
</reference>
<gene>
    <name evidence="7" type="ORF">PG1C_08395</name>
</gene>
<dbReference type="RefSeq" id="WP_237218114.1">
    <property type="nucleotide sequence ID" value="NZ_CP010554.1"/>
</dbReference>
<evidence type="ECO:0000256" key="2">
    <source>
        <dbReference type="ARBA" id="ARBA00022692"/>
    </source>
</evidence>
<feature type="transmembrane region" description="Helical" evidence="5">
    <location>
        <begin position="7"/>
        <end position="31"/>
    </location>
</feature>
<keyword evidence="2 5" id="KW-0812">Transmembrane</keyword>
<dbReference type="EMBL" id="CP010554">
    <property type="protein sequence ID" value="AJP48469.1"/>
    <property type="molecule type" value="Genomic_DNA"/>
</dbReference>
<evidence type="ECO:0000256" key="4">
    <source>
        <dbReference type="ARBA" id="ARBA00023136"/>
    </source>
</evidence>
<organism evidence="7 8">
    <name type="scientific">Rugosibacter aromaticivorans</name>
    <dbReference type="NCBI Taxonomy" id="1565605"/>
    <lineage>
        <taxon>Bacteria</taxon>
        <taxon>Pseudomonadati</taxon>
        <taxon>Pseudomonadota</taxon>
        <taxon>Betaproteobacteria</taxon>
        <taxon>Nitrosomonadales</taxon>
        <taxon>Sterolibacteriaceae</taxon>
        <taxon>Rugosibacter</taxon>
    </lineage>
</organism>
<keyword evidence="8" id="KW-1185">Reference proteome</keyword>
<dbReference type="Proteomes" id="UP000061603">
    <property type="component" value="Chromosome"/>
</dbReference>
<evidence type="ECO:0000256" key="1">
    <source>
        <dbReference type="ARBA" id="ARBA00004370"/>
    </source>
</evidence>
<evidence type="ECO:0000313" key="8">
    <source>
        <dbReference type="Proteomes" id="UP000061603"/>
    </source>
</evidence>
<evidence type="ECO:0000259" key="6">
    <source>
        <dbReference type="Pfam" id="PF13664"/>
    </source>
</evidence>
<protein>
    <recommendedName>
        <fullName evidence="6">TMEM205-like domain-containing protein</fullName>
    </recommendedName>
</protein>
<evidence type="ECO:0000256" key="3">
    <source>
        <dbReference type="ARBA" id="ARBA00022989"/>
    </source>
</evidence>
<feature type="transmembrane region" description="Helical" evidence="5">
    <location>
        <begin position="79"/>
        <end position="102"/>
    </location>
</feature>
<name>A0A0C5J9T9_9PROT</name>
<keyword evidence="3 5" id="KW-1133">Transmembrane helix</keyword>
<proteinExistence type="predicted"/>
<accession>A0A0C5J9T9</accession>
<dbReference type="InterPro" id="IPR025423">
    <property type="entry name" value="TMEM205-like"/>
</dbReference>
<dbReference type="Pfam" id="PF13664">
    <property type="entry name" value="DUF4149"/>
    <property type="match status" value="1"/>
</dbReference>
<dbReference type="AlphaFoldDB" id="A0A0C5J9T9"/>
<sequence length="153" mass="16946">MRIATAIYTIVIAIWLGSQMAVGYIAAPVLFSRLTDRTLAGELAGAMFSVMAWLSLAFGAYLLLYLMTTQGARAFRSSVFWLVTVMLGITIISHFGIQPVMAQLKHDAHPLPVMESAFHDRFAMWHGVSSGLYLLQTIFGLVLVIVQNRGRRL</sequence>
<dbReference type="STRING" id="1565605.PG1C_08395"/>
<dbReference type="GO" id="GO:0016020">
    <property type="term" value="C:membrane"/>
    <property type="evidence" value="ECO:0007669"/>
    <property type="project" value="UniProtKB-SubCell"/>
</dbReference>
<keyword evidence="4 5" id="KW-0472">Membrane</keyword>
<evidence type="ECO:0000256" key="5">
    <source>
        <dbReference type="SAM" id="Phobius"/>
    </source>
</evidence>
<feature type="transmembrane region" description="Helical" evidence="5">
    <location>
        <begin position="122"/>
        <end position="146"/>
    </location>
</feature>
<dbReference type="HOGENOM" id="CLU_136732_1_1_4"/>
<feature type="domain" description="TMEM205-like" evidence="6">
    <location>
        <begin position="11"/>
        <end position="109"/>
    </location>
</feature>
<feature type="transmembrane region" description="Helical" evidence="5">
    <location>
        <begin position="43"/>
        <end position="67"/>
    </location>
</feature>